<dbReference type="Proteomes" id="UP000576225">
    <property type="component" value="Unassembled WGS sequence"/>
</dbReference>
<evidence type="ECO:0000256" key="3">
    <source>
        <dbReference type="ARBA" id="ARBA00023172"/>
    </source>
</evidence>
<organism evidence="5 6">
    <name type="scientific">Victivallis vadensis</name>
    <dbReference type="NCBI Taxonomy" id="172901"/>
    <lineage>
        <taxon>Bacteria</taxon>
        <taxon>Pseudomonadati</taxon>
        <taxon>Lentisphaerota</taxon>
        <taxon>Lentisphaeria</taxon>
        <taxon>Victivallales</taxon>
        <taxon>Victivallaceae</taxon>
        <taxon>Victivallis</taxon>
    </lineage>
</organism>
<dbReference type="Pfam" id="PF00589">
    <property type="entry name" value="Phage_integrase"/>
    <property type="match status" value="1"/>
</dbReference>
<feature type="domain" description="Tyr recombinase" evidence="4">
    <location>
        <begin position="216"/>
        <end position="403"/>
    </location>
</feature>
<protein>
    <submittedName>
        <fullName evidence="5">Tyrosine-type recombinase/integrase</fullName>
    </submittedName>
</protein>
<dbReference type="PANTHER" id="PTHR30349:SF41">
    <property type="entry name" value="INTEGRASE_RECOMBINASE PROTEIN MJ0367-RELATED"/>
    <property type="match status" value="1"/>
</dbReference>
<proteinExistence type="inferred from homology"/>
<gene>
    <name evidence="5" type="ORF">HF882_18940</name>
</gene>
<dbReference type="GO" id="GO:0003677">
    <property type="term" value="F:DNA binding"/>
    <property type="evidence" value="ECO:0007669"/>
    <property type="project" value="UniProtKB-KW"/>
</dbReference>
<evidence type="ECO:0000256" key="1">
    <source>
        <dbReference type="ARBA" id="ARBA00008857"/>
    </source>
</evidence>
<comment type="caution">
    <text evidence="5">The sequence shown here is derived from an EMBL/GenBank/DDBJ whole genome shotgun (WGS) entry which is preliminary data.</text>
</comment>
<keyword evidence="2" id="KW-0238">DNA-binding</keyword>
<reference evidence="5 6" key="1">
    <citation type="submission" date="2020-04" db="EMBL/GenBank/DDBJ databases">
        <authorList>
            <person name="Hitch T.C.A."/>
            <person name="Wylensek D."/>
            <person name="Clavel T."/>
        </authorList>
    </citation>
    <scope>NUCLEOTIDE SEQUENCE [LARGE SCALE GENOMIC DNA]</scope>
    <source>
        <strain evidence="5 6">COR2-253-APC-1A</strain>
    </source>
</reference>
<keyword evidence="3" id="KW-0233">DNA recombination</keyword>
<dbReference type="SUPFAM" id="SSF56349">
    <property type="entry name" value="DNA breaking-rejoining enzymes"/>
    <property type="match status" value="1"/>
</dbReference>
<evidence type="ECO:0000259" key="4">
    <source>
        <dbReference type="PROSITE" id="PS51898"/>
    </source>
</evidence>
<dbReference type="InterPro" id="IPR013762">
    <property type="entry name" value="Integrase-like_cat_sf"/>
</dbReference>
<dbReference type="PANTHER" id="PTHR30349">
    <property type="entry name" value="PHAGE INTEGRASE-RELATED"/>
    <property type="match status" value="1"/>
</dbReference>
<accession>A0A848B4S3</accession>
<evidence type="ECO:0000313" key="6">
    <source>
        <dbReference type="Proteomes" id="UP000576225"/>
    </source>
</evidence>
<dbReference type="EMBL" id="JABAEW010000053">
    <property type="protein sequence ID" value="NMD88670.1"/>
    <property type="molecule type" value="Genomic_DNA"/>
</dbReference>
<dbReference type="InterPro" id="IPR050090">
    <property type="entry name" value="Tyrosine_recombinase_XerCD"/>
</dbReference>
<name>A0A848B4S3_9BACT</name>
<dbReference type="PROSITE" id="PS51898">
    <property type="entry name" value="TYR_RECOMBINASE"/>
    <property type="match status" value="1"/>
</dbReference>
<dbReference type="GO" id="GO:0015074">
    <property type="term" value="P:DNA integration"/>
    <property type="evidence" value="ECO:0007669"/>
    <property type="project" value="InterPro"/>
</dbReference>
<comment type="similarity">
    <text evidence="1">Belongs to the 'phage' integrase family.</text>
</comment>
<sequence length="446" mass="52084">MSVYLRGKSYHYRFLFKGKDYSGVCSGCSTEGRAKEYERSIREKIRREAETLSAEEEKIRQNKTIRALVDNYSYVLTGGKPITLVEAYPLALQKPSRREPSEHIARQKFRYWNDFISYMAAKFPEIQELAQVRKNHCETYVRYLIDHGRFNKKVEFHVRSGKVSYTGKYTLKNKVSGKTIHEIARVCKEVFRKLQEDAGIVYNPWDSVITPRWEQTDREIFSEQELMLIRNGINRTDELSVFCRPLFLVAAVTGLTEGDICTLKWSEISWATRMIFRKRRKTQADLAIPILSTLEHYLRSLPRESEYVFPLHAEMYLKDASLISYRIKRFLEGLNIKTVKEFENRKAISIKDLHSMRHVFCYYAGQVGISLAVVQSIVGHMTQEMTKHYMSHATTRAKQEAIEKLPAFLVMNDSIEIPCADERRRLAELAYTLPMEQVSLLLRQVI</sequence>
<dbReference type="GO" id="GO:0006310">
    <property type="term" value="P:DNA recombination"/>
    <property type="evidence" value="ECO:0007669"/>
    <property type="project" value="UniProtKB-KW"/>
</dbReference>
<evidence type="ECO:0000256" key="2">
    <source>
        <dbReference type="ARBA" id="ARBA00023125"/>
    </source>
</evidence>
<dbReference type="InterPro" id="IPR011010">
    <property type="entry name" value="DNA_brk_join_enz"/>
</dbReference>
<dbReference type="InterPro" id="IPR002104">
    <property type="entry name" value="Integrase_catalytic"/>
</dbReference>
<dbReference type="RefSeq" id="WP_168963717.1">
    <property type="nucleotide sequence ID" value="NZ_JABAEW010000053.1"/>
</dbReference>
<dbReference type="AlphaFoldDB" id="A0A848B4S3"/>
<dbReference type="Gene3D" id="1.10.443.10">
    <property type="entry name" value="Intergrase catalytic core"/>
    <property type="match status" value="1"/>
</dbReference>
<evidence type="ECO:0000313" key="5">
    <source>
        <dbReference type="EMBL" id="NMD88670.1"/>
    </source>
</evidence>